<name>A0A0H4QXN2_9LACO</name>
<feature type="domain" description="ABC transporter" evidence="5">
    <location>
        <begin position="2"/>
        <end position="238"/>
    </location>
</feature>
<sequence length="317" mass="35567">MIKFEDVTKVYGDQTVLKDLDLTINAGELFVLVGPSGSGKTTSVKMINQLIKPTSGKIEIDGKNINDYDLQQLRLGMGYVLQNIALFPNLNIQENIGIQLEELKVPKEKRIARARDLLNQVGLDPDLYATRMPDELSGGEQQRVGIVRALATNPNIILMDEAFSALDPISRTQLQDILLDLHSKADYNMTIVFVTHDMREALRLGSRIAVIKDGELQQVGTQEEIMNKPANEFVESFFEKVQDQEVATVGKIIIQGYGQKVDNPSNATRVEFDSEIPELIATLRKHERVTVEFHDANYILKLDDVLDFIENKEAAVE</sequence>
<dbReference type="InterPro" id="IPR027417">
    <property type="entry name" value="P-loop_NTPase"/>
</dbReference>
<dbReference type="GO" id="GO:0005524">
    <property type="term" value="F:ATP binding"/>
    <property type="evidence" value="ECO:0007669"/>
    <property type="project" value="UniProtKB-KW"/>
</dbReference>
<dbReference type="STRING" id="1007676.ABM34_00825"/>
<dbReference type="SMART" id="SM00382">
    <property type="entry name" value="AAA"/>
    <property type="match status" value="1"/>
</dbReference>
<dbReference type="EC" id="7.6.2.9" evidence="4"/>
<dbReference type="SUPFAM" id="SSF52540">
    <property type="entry name" value="P-loop containing nucleoside triphosphate hydrolases"/>
    <property type="match status" value="1"/>
</dbReference>
<evidence type="ECO:0000259" key="5">
    <source>
        <dbReference type="PROSITE" id="PS50893"/>
    </source>
</evidence>
<protein>
    <recommendedName>
        <fullName evidence="4">ABC-type quaternary amine transporter</fullName>
        <ecNumber evidence="4">7.6.2.9</ecNumber>
    </recommendedName>
</protein>
<reference evidence="7" key="1">
    <citation type="submission" date="2015-07" db="EMBL/GenBank/DDBJ databases">
        <title>Lactobacillus ginsenosidimutans/EMML 3141/ whole genome sequencing.</title>
        <authorList>
            <person name="Kim M.K."/>
            <person name="Im W.-T."/>
            <person name="Srinivasan S."/>
            <person name="Lee J.-J."/>
        </authorList>
    </citation>
    <scope>NUCLEOTIDE SEQUENCE [LARGE SCALE GENOMIC DNA]</scope>
    <source>
        <strain evidence="7">EMML 3041</strain>
    </source>
</reference>
<dbReference type="KEGG" id="lgn:ABM34_00825"/>
<dbReference type="EMBL" id="CP012034">
    <property type="protein sequence ID" value="AKP66235.1"/>
    <property type="molecule type" value="Genomic_DNA"/>
</dbReference>
<evidence type="ECO:0000256" key="2">
    <source>
        <dbReference type="ARBA" id="ARBA00022741"/>
    </source>
</evidence>
<evidence type="ECO:0000313" key="7">
    <source>
        <dbReference type="Proteomes" id="UP000036106"/>
    </source>
</evidence>
<keyword evidence="3" id="KW-0067">ATP-binding</keyword>
<dbReference type="GO" id="GO:0016887">
    <property type="term" value="F:ATP hydrolysis activity"/>
    <property type="evidence" value="ECO:0007669"/>
    <property type="project" value="InterPro"/>
</dbReference>
<dbReference type="GO" id="GO:0015418">
    <property type="term" value="F:ABC-type quaternary ammonium compound transporting activity"/>
    <property type="evidence" value="ECO:0007669"/>
    <property type="project" value="UniProtKB-EC"/>
</dbReference>
<dbReference type="Pfam" id="PF00005">
    <property type="entry name" value="ABC_tran"/>
    <property type="match status" value="1"/>
</dbReference>
<dbReference type="AlphaFoldDB" id="A0A0H4QXN2"/>
<keyword evidence="2" id="KW-0547">Nucleotide-binding</keyword>
<dbReference type="PANTHER" id="PTHR43869">
    <property type="entry name" value="GLYCINE BETAINE/PROLINE BETAINE TRANSPORT SYSTEM ATP-BINDING PROTEIN PROV"/>
    <property type="match status" value="1"/>
</dbReference>
<dbReference type="InterPro" id="IPR003593">
    <property type="entry name" value="AAA+_ATPase"/>
</dbReference>
<keyword evidence="7" id="KW-1185">Reference proteome</keyword>
<keyword evidence="1" id="KW-0813">Transport</keyword>
<dbReference type="InterPro" id="IPR017871">
    <property type="entry name" value="ABC_transporter-like_CS"/>
</dbReference>
<dbReference type="Proteomes" id="UP000036106">
    <property type="component" value="Chromosome"/>
</dbReference>
<evidence type="ECO:0000256" key="3">
    <source>
        <dbReference type="ARBA" id="ARBA00022840"/>
    </source>
</evidence>
<organism evidence="6 7">
    <name type="scientific">Companilactobacillus ginsenosidimutans</name>
    <dbReference type="NCBI Taxonomy" id="1007676"/>
    <lineage>
        <taxon>Bacteria</taxon>
        <taxon>Bacillati</taxon>
        <taxon>Bacillota</taxon>
        <taxon>Bacilli</taxon>
        <taxon>Lactobacillales</taxon>
        <taxon>Lactobacillaceae</taxon>
        <taxon>Companilactobacillus</taxon>
    </lineage>
</organism>
<evidence type="ECO:0000256" key="1">
    <source>
        <dbReference type="ARBA" id="ARBA00022448"/>
    </source>
</evidence>
<gene>
    <name evidence="6" type="ORF">ABM34_00825</name>
</gene>
<dbReference type="OrthoDB" id="9802264at2"/>
<dbReference type="InterPro" id="IPR051921">
    <property type="entry name" value="ABC_osmolyte_uptake_ATP-bind"/>
</dbReference>
<dbReference type="PROSITE" id="PS00211">
    <property type="entry name" value="ABC_TRANSPORTER_1"/>
    <property type="match status" value="1"/>
</dbReference>
<evidence type="ECO:0000313" key="6">
    <source>
        <dbReference type="EMBL" id="AKP66235.1"/>
    </source>
</evidence>
<dbReference type="RefSeq" id="WP_048702502.1">
    <property type="nucleotide sequence ID" value="NZ_CP012034.1"/>
</dbReference>
<dbReference type="FunFam" id="3.40.50.300:FF:000425">
    <property type="entry name" value="Probable ABC transporter, ATP-binding subunit"/>
    <property type="match status" value="1"/>
</dbReference>
<dbReference type="PATRIC" id="fig|1007676.4.peg.172"/>
<dbReference type="PROSITE" id="PS50893">
    <property type="entry name" value="ABC_TRANSPORTER_2"/>
    <property type="match status" value="1"/>
</dbReference>
<dbReference type="PANTHER" id="PTHR43869:SF1">
    <property type="entry name" value="GLYCINE BETAINE_PROLINE BETAINE TRANSPORT SYSTEM ATP-BINDING PROTEIN PROV"/>
    <property type="match status" value="1"/>
</dbReference>
<accession>A0A0H4QXN2</accession>
<evidence type="ECO:0000256" key="4">
    <source>
        <dbReference type="ARBA" id="ARBA00066388"/>
    </source>
</evidence>
<proteinExistence type="predicted"/>
<dbReference type="Gene3D" id="3.40.50.300">
    <property type="entry name" value="P-loop containing nucleotide triphosphate hydrolases"/>
    <property type="match status" value="1"/>
</dbReference>
<dbReference type="InterPro" id="IPR003439">
    <property type="entry name" value="ABC_transporter-like_ATP-bd"/>
</dbReference>